<reference evidence="3 4" key="1">
    <citation type="journal article" date="2020" name="Nat. Food">
        <title>A phased Vanilla planifolia genome enables genetic improvement of flavour and production.</title>
        <authorList>
            <person name="Hasing T."/>
            <person name="Tang H."/>
            <person name="Brym M."/>
            <person name="Khazi F."/>
            <person name="Huang T."/>
            <person name="Chambers A.H."/>
        </authorList>
    </citation>
    <scope>NUCLEOTIDE SEQUENCE [LARGE SCALE GENOMIC DNA]</scope>
    <source>
        <tissue evidence="3">Leaf</tissue>
    </source>
</reference>
<dbReference type="InterPro" id="IPR002487">
    <property type="entry name" value="TF_Kbox"/>
</dbReference>
<feature type="domain" description="K-box" evidence="2">
    <location>
        <begin position="1"/>
        <end position="67"/>
    </location>
</feature>
<proteinExistence type="predicted"/>
<dbReference type="AlphaFoldDB" id="A0A835UXT1"/>
<accession>A0A835UXT1</accession>
<evidence type="ECO:0000256" key="1">
    <source>
        <dbReference type="SAM" id="Coils"/>
    </source>
</evidence>
<dbReference type="GO" id="GO:0003700">
    <property type="term" value="F:DNA-binding transcription factor activity"/>
    <property type="evidence" value="ECO:0007669"/>
    <property type="project" value="InterPro"/>
</dbReference>
<keyword evidence="1" id="KW-0175">Coiled coil</keyword>
<dbReference type="EMBL" id="JADCNM010000006">
    <property type="protein sequence ID" value="KAG0477997.1"/>
    <property type="molecule type" value="Genomic_DNA"/>
</dbReference>
<dbReference type="OrthoDB" id="1898716at2759"/>
<feature type="coiled-coil region" evidence="1">
    <location>
        <begin position="40"/>
        <end position="67"/>
    </location>
</feature>
<evidence type="ECO:0000259" key="2">
    <source>
        <dbReference type="PROSITE" id="PS51297"/>
    </source>
</evidence>
<sequence length="114" mass="12811">MRGEDIQGLTTEELQQLEKTLETGLSRVLQRKGEKIMEQINDLRQKGMQLMEENSRLRQQVAELSRAGKPAIAESENASSESVTNLTHSVVLNENVDSSDTSLRLSCHGWNWAT</sequence>
<organism evidence="3 4">
    <name type="scientific">Vanilla planifolia</name>
    <name type="common">Vanilla</name>
    <dbReference type="NCBI Taxonomy" id="51239"/>
    <lineage>
        <taxon>Eukaryota</taxon>
        <taxon>Viridiplantae</taxon>
        <taxon>Streptophyta</taxon>
        <taxon>Embryophyta</taxon>
        <taxon>Tracheophyta</taxon>
        <taxon>Spermatophyta</taxon>
        <taxon>Magnoliopsida</taxon>
        <taxon>Liliopsida</taxon>
        <taxon>Asparagales</taxon>
        <taxon>Orchidaceae</taxon>
        <taxon>Vanilloideae</taxon>
        <taxon>Vanilleae</taxon>
        <taxon>Vanilla</taxon>
    </lineage>
</organism>
<dbReference type="Pfam" id="PF01486">
    <property type="entry name" value="K-box"/>
    <property type="match status" value="1"/>
</dbReference>
<comment type="caution">
    <text evidence="3">The sequence shown here is derived from an EMBL/GenBank/DDBJ whole genome shotgun (WGS) entry which is preliminary data.</text>
</comment>
<evidence type="ECO:0000313" key="3">
    <source>
        <dbReference type="EMBL" id="KAG0477997.1"/>
    </source>
</evidence>
<evidence type="ECO:0000313" key="4">
    <source>
        <dbReference type="Proteomes" id="UP000639772"/>
    </source>
</evidence>
<dbReference type="PROSITE" id="PS51297">
    <property type="entry name" value="K_BOX"/>
    <property type="match status" value="1"/>
</dbReference>
<gene>
    <name evidence="3" type="ORF">HPP92_012716</name>
</gene>
<dbReference type="GO" id="GO:0005634">
    <property type="term" value="C:nucleus"/>
    <property type="evidence" value="ECO:0007669"/>
    <property type="project" value="InterPro"/>
</dbReference>
<name>A0A835UXT1_VANPL</name>
<protein>
    <recommendedName>
        <fullName evidence="2">K-box domain-containing protein</fullName>
    </recommendedName>
</protein>
<dbReference type="Proteomes" id="UP000639772">
    <property type="component" value="Chromosome 6"/>
</dbReference>